<dbReference type="PANTHER" id="PTHR35303:SF5">
    <property type="entry name" value="OS02G0197800 PROTEIN"/>
    <property type="match status" value="1"/>
</dbReference>
<sequence>MSAKAQISATRLHYHQQRRLLDIQFSNGVEASLTAEFLRVFSPSAEVQGHGNVKLVSHKKQVGISKLTPVGHYAVKLHFDDGHDSGIYSWSYLYQLQQQQSALWQDYLNRLRAANAQREQQIAVTFKP</sequence>
<reference evidence="4" key="1">
    <citation type="submission" date="2019-04" db="EMBL/GenBank/DDBJ databases">
        <authorList>
            <person name="Brambilla D."/>
        </authorList>
    </citation>
    <scope>NUCLEOTIDE SEQUENCE</scope>
    <source>
        <strain evidence="4">BAL1</strain>
    </source>
</reference>
<name>A0A486XHS7_9GAMM</name>
<evidence type="ECO:0000313" key="4">
    <source>
        <dbReference type="EMBL" id="VHO02098.1"/>
    </source>
</evidence>
<dbReference type="Gene3D" id="3.30.2020.30">
    <property type="match status" value="1"/>
</dbReference>
<evidence type="ECO:0000256" key="2">
    <source>
        <dbReference type="ARBA" id="ARBA00023004"/>
    </source>
</evidence>
<proteinExistence type="predicted"/>
<feature type="domain" description="Gamma-butyrobetaine hydroxylase-like N-terminal" evidence="3">
    <location>
        <begin position="13"/>
        <end position="94"/>
    </location>
</feature>
<protein>
    <submittedName>
        <fullName evidence="4">COG3536: Uncharacterized protein conserved in bacteria</fullName>
    </submittedName>
</protein>
<accession>A0A486XHS7</accession>
<dbReference type="GO" id="GO:0046872">
    <property type="term" value="F:metal ion binding"/>
    <property type="evidence" value="ECO:0007669"/>
    <property type="project" value="UniProtKB-KW"/>
</dbReference>
<dbReference type="Pfam" id="PF06155">
    <property type="entry name" value="GBBH-like_N"/>
    <property type="match status" value="1"/>
</dbReference>
<organism evidence="4">
    <name type="scientific">Rheinheimera sp. BAL341</name>
    <dbReference type="NCBI Taxonomy" id="1708203"/>
    <lineage>
        <taxon>Bacteria</taxon>
        <taxon>Pseudomonadati</taxon>
        <taxon>Pseudomonadota</taxon>
        <taxon>Gammaproteobacteria</taxon>
        <taxon>Chromatiales</taxon>
        <taxon>Chromatiaceae</taxon>
        <taxon>Rheinheimera</taxon>
    </lineage>
</organism>
<keyword evidence="2" id="KW-0408">Iron</keyword>
<dbReference type="AlphaFoldDB" id="A0A486XHS7"/>
<dbReference type="InterPro" id="IPR038492">
    <property type="entry name" value="GBBH-like_N_sf"/>
</dbReference>
<dbReference type="EMBL" id="CAAJGR010000053">
    <property type="protein sequence ID" value="VHO02098.1"/>
    <property type="molecule type" value="Genomic_DNA"/>
</dbReference>
<keyword evidence="1" id="KW-0479">Metal-binding</keyword>
<dbReference type="PANTHER" id="PTHR35303">
    <property type="entry name" value="OS02G0197800 PROTEIN"/>
    <property type="match status" value="1"/>
</dbReference>
<gene>
    <name evidence="4" type="ORF">BAL341_556</name>
</gene>
<evidence type="ECO:0000259" key="3">
    <source>
        <dbReference type="Pfam" id="PF06155"/>
    </source>
</evidence>
<evidence type="ECO:0000256" key="1">
    <source>
        <dbReference type="ARBA" id="ARBA00022723"/>
    </source>
</evidence>
<dbReference type="InterPro" id="IPR010376">
    <property type="entry name" value="GBBH-like_N"/>
</dbReference>